<keyword evidence="4" id="KW-1185">Reference proteome</keyword>
<dbReference type="InterPro" id="IPR045049">
    <property type="entry name" value="Pcy1-like"/>
</dbReference>
<evidence type="ECO:0000313" key="3">
    <source>
        <dbReference type="EMBL" id="KXH61052.1"/>
    </source>
</evidence>
<dbReference type="GO" id="GO:0005635">
    <property type="term" value="C:nuclear envelope"/>
    <property type="evidence" value="ECO:0007669"/>
    <property type="project" value="TreeGrafter"/>
</dbReference>
<dbReference type="EMBL" id="JEMN01000447">
    <property type="protein sequence ID" value="KXH61052.1"/>
    <property type="molecule type" value="Genomic_DNA"/>
</dbReference>
<keyword evidence="3" id="KW-0808">Transferase</keyword>
<dbReference type="Proteomes" id="UP000070054">
    <property type="component" value="Unassembled WGS sequence"/>
</dbReference>
<evidence type="ECO:0000259" key="2">
    <source>
        <dbReference type="Pfam" id="PF01467"/>
    </source>
</evidence>
<sequence>MASPILSQRTYRLSHIPSESSTSEIRQIFPSSVRDTIQYVSLARRIASTTPDDQVATVTFKAEPSFFSTLPYKFGGQLSAFICDLDVRFFCVWVDAHFHGLTTFNDLPDEDDGVDIIALTGLGGKAFASWQCYDGSMWLRDHIPWDVPKSRISIYGYPSDVGNSDSVATLSEMTETFVLDLLNYRRLHFPQNVSVRTFTIHLKTHKAWCRLGESGSALHAALHRSIHGLVFFGTPHNGMKVDNLLPGLSGQTSENLIRDIEPGSTYIKSLKERFSKATMGPNILSFLELRATPQSVLQPDGSILRIGKSAMNAPESTACLYWANEIRVPINENHSMIAKLAKRDGSAYCRVVSSIRQLLLDCRRDYSNQPLHDTRDIHKSYAIDTDAFDPSTRLNYRNPSIQSSHMSGENEDGLALLAYPPGFALSKPPANRRVRVLVHGIWNLFHFGHVRSLRFAKEAFLDVYLIVGVTADRPLRSFNCHTAMSSAERAEVVRACKYVDEVIDGCPPVLDPEAITKLGIDYFGYREGSFSVSLFDPYKLLSIQGKGFIIPRTLSISSTEIARKILRDGDLSIQ</sequence>
<dbReference type="InterPro" id="IPR004821">
    <property type="entry name" value="Cyt_trans-like"/>
</dbReference>
<gene>
    <name evidence="3" type="ORF">CNYM01_11555</name>
</gene>
<evidence type="ECO:0000256" key="1">
    <source>
        <dbReference type="ARBA" id="ARBA00026101"/>
    </source>
</evidence>
<dbReference type="AlphaFoldDB" id="A0A135UKY5"/>
<dbReference type="Pfam" id="PF01467">
    <property type="entry name" value="CTP_transf_like"/>
    <property type="match status" value="1"/>
</dbReference>
<organism evidence="3 4">
    <name type="scientific">Colletotrichum nymphaeae SA-01</name>
    <dbReference type="NCBI Taxonomy" id="1460502"/>
    <lineage>
        <taxon>Eukaryota</taxon>
        <taxon>Fungi</taxon>
        <taxon>Dikarya</taxon>
        <taxon>Ascomycota</taxon>
        <taxon>Pezizomycotina</taxon>
        <taxon>Sordariomycetes</taxon>
        <taxon>Hypocreomycetidae</taxon>
        <taxon>Glomerellales</taxon>
        <taxon>Glomerellaceae</taxon>
        <taxon>Colletotrichum</taxon>
        <taxon>Colletotrichum acutatum species complex</taxon>
    </lineage>
</organism>
<dbReference type="SUPFAM" id="SSF52374">
    <property type="entry name" value="Nucleotidylyl transferase"/>
    <property type="match status" value="1"/>
</dbReference>
<dbReference type="NCBIfam" id="TIGR00125">
    <property type="entry name" value="cyt_tran_rel"/>
    <property type="match status" value="1"/>
</dbReference>
<dbReference type="PANTHER" id="PTHR10739">
    <property type="entry name" value="CYTIDYLYLTRANSFERASE"/>
    <property type="match status" value="1"/>
</dbReference>
<dbReference type="GO" id="GO:0004105">
    <property type="term" value="F:choline-phosphate cytidylyltransferase activity"/>
    <property type="evidence" value="ECO:0007669"/>
    <property type="project" value="UniProtKB-EC"/>
</dbReference>
<feature type="domain" description="Cytidyltransferase-like" evidence="2">
    <location>
        <begin position="438"/>
        <end position="561"/>
    </location>
</feature>
<dbReference type="EC" id="2.7.7.15" evidence="1"/>
<evidence type="ECO:0000313" key="4">
    <source>
        <dbReference type="Proteomes" id="UP000070054"/>
    </source>
</evidence>
<dbReference type="GO" id="GO:0031210">
    <property type="term" value="F:phosphatidylcholine binding"/>
    <property type="evidence" value="ECO:0007669"/>
    <property type="project" value="TreeGrafter"/>
</dbReference>
<proteinExistence type="predicted"/>
<name>A0A135UKY5_9PEZI</name>
<dbReference type="InterPro" id="IPR014729">
    <property type="entry name" value="Rossmann-like_a/b/a_fold"/>
</dbReference>
<dbReference type="Gene3D" id="3.40.50.620">
    <property type="entry name" value="HUPs"/>
    <property type="match status" value="1"/>
</dbReference>
<accession>A0A135UKY5</accession>
<comment type="caution">
    <text evidence="3">The sequence shown here is derived from an EMBL/GenBank/DDBJ whole genome shotgun (WGS) entry which is preliminary data.</text>
</comment>
<reference evidence="3 4" key="1">
    <citation type="submission" date="2014-02" db="EMBL/GenBank/DDBJ databases">
        <title>The genome sequence of Colletotrichum nymphaeae SA-01.</title>
        <authorList>
            <person name="Baroncelli R."/>
            <person name="Thon M.R."/>
        </authorList>
    </citation>
    <scope>NUCLEOTIDE SEQUENCE [LARGE SCALE GENOMIC DNA]</scope>
    <source>
        <strain evidence="3 4">SA-01</strain>
    </source>
</reference>
<protein>
    <recommendedName>
        <fullName evidence="1">choline-phosphate cytidylyltransferase</fullName>
        <ecNumber evidence="1">2.7.7.15</ecNumber>
    </recommendedName>
</protein>
<keyword evidence="3" id="KW-0548">Nucleotidyltransferase</keyword>
<dbReference type="PANTHER" id="PTHR10739:SF13">
    <property type="entry name" value="CHOLINE-PHOSPHATE CYTIDYLYLTRANSFERASE"/>
    <property type="match status" value="1"/>
</dbReference>